<dbReference type="OrthoDB" id="338850at2759"/>
<sequence length="133" mass="14925">MNCFQGTEKFNLKGVSSIRFSGFSTEKFNLKGVNSIRYNGLIHKKGIDIHPAPESNAIMMSTKIKTKTAQPAKSVVAVTLKKNSRKSLKSVKNTTKNYRRSHLMLAQRRASQLLRSLKPVASRRGRHVRKADA</sequence>
<dbReference type="InterPro" id="IPR002672">
    <property type="entry name" value="Ribosomal_eL28"/>
</dbReference>
<dbReference type="WBParaSite" id="ASIM_0001854101-mRNA-1">
    <property type="protein sequence ID" value="ASIM_0001854101-mRNA-1"/>
    <property type="gene ID" value="ASIM_0001854101"/>
</dbReference>
<keyword evidence="3" id="KW-0687">Ribonucleoprotein</keyword>
<dbReference type="Pfam" id="PF01778">
    <property type="entry name" value="Ribosomal_L28e"/>
    <property type="match status" value="1"/>
</dbReference>
<evidence type="ECO:0000256" key="4">
    <source>
        <dbReference type="ARBA" id="ARBA00035223"/>
    </source>
</evidence>
<evidence type="ECO:0000256" key="5">
    <source>
        <dbReference type="ARBA" id="ARBA00035330"/>
    </source>
</evidence>
<feature type="domain" description="Ribosomal eL28/Mak16" evidence="6">
    <location>
        <begin position="22"/>
        <end position="116"/>
    </location>
</feature>
<dbReference type="GO" id="GO:0006412">
    <property type="term" value="P:translation"/>
    <property type="evidence" value="ECO:0007669"/>
    <property type="project" value="InterPro"/>
</dbReference>
<dbReference type="EMBL" id="UYRR01034777">
    <property type="protein sequence ID" value="VDK62215.1"/>
    <property type="molecule type" value="Genomic_DNA"/>
</dbReference>
<dbReference type="Gene3D" id="3.30.390.110">
    <property type="match status" value="1"/>
</dbReference>
<evidence type="ECO:0000259" key="6">
    <source>
        <dbReference type="Pfam" id="PF01778"/>
    </source>
</evidence>
<evidence type="ECO:0000313" key="8">
    <source>
        <dbReference type="Proteomes" id="UP000267096"/>
    </source>
</evidence>
<evidence type="ECO:0000313" key="7">
    <source>
        <dbReference type="EMBL" id="VDK62215.1"/>
    </source>
</evidence>
<keyword evidence="2" id="KW-0689">Ribosomal protein</keyword>
<dbReference type="GO" id="GO:0005840">
    <property type="term" value="C:ribosome"/>
    <property type="evidence" value="ECO:0007669"/>
    <property type="project" value="UniProtKB-KW"/>
</dbReference>
<evidence type="ECO:0000256" key="3">
    <source>
        <dbReference type="ARBA" id="ARBA00023274"/>
    </source>
</evidence>
<organism evidence="9">
    <name type="scientific">Anisakis simplex</name>
    <name type="common">Herring worm</name>
    <dbReference type="NCBI Taxonomy" id="6269"/>
    <lineage>
        <taxon>Eukaryota</taxon>
        <taxon>Metazoa</taxon>
        <taxon>Ecdysozoa</taxon>
        <taxon>Nematoda</taxon>
        <taxon>Chromadorea</taxon>
        <taxon>Rhabditida</taxon>
        <taxon>Spirurina</taxon>
        <taxon>Ascaridomorpha</taxon>
        <taxon>Ascaridoidea</taxon>
        <taxon>Anisakidae</taxon>
        <taxon>Anisakis</taxon>
        <taxon>Anisakis simplex complex</taxon>
    </lineage>
</organism>
<accession>A0A0M3KC42</accession>
<comment type="similarity">
    <text evidence="1">Belongs to the eukaryotic ribosomal protein eL28 family.</text>
</comment>
<reference evidence="7 8" key="2">
    <citation type="submission" date="2018-11" db="EMBL/GenBank/DDBJ databases">
        <authorList>
            <consortium name="Pathogen Informatics"/>
        </authorList>
    </citation>
    <scope>NUCLEOTIDE SEQUENCE [LARGE SCALE GENOMIC DNA]</scope>
</reference>
<evidence type="ECO:0000256" key="1">
    <source>
        <dbReference type="ARBA" id="ARBA00007926"/>
    </source>
</evidence>
<gene>
    <name evidence="7" type="ORF">ASIM_LOCUS17940</name>
</gene>
<protein>
    <recommendedName>
        <fullName evidence="4">Large ribosomal subunit protein eL28</fullName>
    </recommendedName>
    <alternativeName>
        <fullName evidence="5">60S ribosomal protein L28</fullName>
    </alternativeName>
</protein>
<dbReference type="InterPro" id="IPR029004">
    <property type="entry name" value="Ribosomal_eL28/Mak16"/>
</dbReference>
<dbReference type="GO" id="GO:0003735">
    <property type="term" value="F:structural constituent of ribosome"/>
    <property type="evidence" value="ECO:0007669"/>
    <property type="project" value="InterPro"/>
</dbReference>
<dbReference type="PANTHER" id="PTHR10544">
    <property type="entry name" value="60S RIBOSOMAL PROTEIN L28"/>
    <property type="match status" value="1"/>
</dbReference>
<name>A0A0M3KC42_ANISI</name>
<dbReference type="AlphaFoldDB" id="A0A0M3KC42"/>
<reference evidence="9" key="1">
    <citation type="submission" date="2017-02" db="UniProtKB">
        <authorList>
            <consortium name="WormBaseParasite"/>
        </authorList>
    </citation>
    <scope>IDENTIFICATION</scope>
</reference>
<evidence type="ECO:0000256" key="2">
    <source>
        <dbReference type="ARBA" id="ARBA00022980"/>
    </source>
</evidence>
<evidence type="ECO:0000313" key="9">
    <source>
        <dbReference type="WBParaSite" id="ASIM_0001854101-mRNA-1"/>
    </source>
</evidence>
<keyword evidence="8" id="KW-1185">Reference proteome</keyword>
<dbReference type="GO" id="GO:1990904">
    <property type="term" value="C:ribonucleoprotein complex"/>
    <property type="evidence" value="ECO:0007669"/>
    <property type="project" value="UniProtKB-KW"/>
</dbReference>
<proteinExistence type="inferred from homology"/>
<dbReference type="Proteomes" id="UP000267096">
    <property type="component" value="Unassembled WGS sequence"/>
</dbReference>